<organism evidence="2 3">
    <name type="scientific">Friedmanniomyces simplex</name>
    <dbReference type="NCBI Taxonomy" id="329884"/>
    <lineage>
        <taxon>Eukaryota</taxon>
        <taxon>Fungi</taxon>
        <taxon>Dikarya</taxon>
        <taxon>Ascomycota</taxon>
        <taxon>Pezizomycotina</taxon>
        <taxon>Dothideomycetes</taxon>
        <taxon>Dothideomycetidae</taxon>
        <taxon>Mycosphaerellales</taxon>
        <taxon>Teratosphaeriaceae</taxon>
        <taxon>Friedmanniomyces</taxon>
    </lineage>
</organism>
<dbReference type="CDD" id="cd09917">
    <property type="entry name" value="F-box_SF"/>
    <property type="match status" value="1"/>
</dbReference>
<accession>A0A4U0XG11</accession>
<dbReference type="EMBL" id="NAJQ01000231">
    <property type="protein sequence ID" value="TKA74293.1"/>
    <property type="molecule type" value="Genomic_DNA"/>
</dbReference>
<reference evidence="2 3" key="1">
    <citation type="submission" date="2017-03" db="EMBL/GenBank/DDBJ databases">
        <title>Genomes of endolithic fungi from Antarctica.</title>
        <authorList>
            <person name="Coleine C."/>
            <person name="Masonjones S."/>
            <person name="Stajich J.E."/>
        </authorList>
    </citation>
    <scope>NUCLEOTIDE SEQUENCE [LARGE SCALE GENOMIC DNA]</scope>
    <source>
        <strain evidence="2 3">CCFEE 5184</strain>
    </source>
</reference>
<proteinExistence type="predicted"/>
<dbReference type="STRING" id="329884.A0A4U0XG11"/>
<evidence type="ECO:0000313" key="3">
    <source>
        <dbReference type="Proteomes" id="UP000309340"/>
    </source>
</evidence>
<evidence type="ECO:0000259" key="1">
    <source>
        <dbReference type="PROSITE" id="PS50181"/>
    </source>
</evidence>
<dbReference type="Pfam" id="PF00646">
    <property type="entry name" value="F-box"/>
    <property type="match status" value="1"/>
</dbReference>
<dbReference type="OrthoDB" id="1638493at2759"/>
<feature type="domain" description="F-box" evidence="1">
    <location>
        <begin position="1"/>
        <end position="47"/>
    </location>
</feature>
<evidence type="ECO:0000313" key="2">
    <source>
        <dbReference type="EMBL" id="TKA74293.1"/>
    </source>
</evidence>
<dbReference type="Proteomes" id="UP000309340">
    <property type="component" value="Unassembled WGS sequence"/>
</dbReference>
<name>A0A4U0XG11_9PEZI</name>
<comment type="caution">
    <text evidence="2">The sequence shown here is derived from an EMBL/GenBank/DDBJ whole genome shotgun (WGS) entry which is preliminary data.</text>
</comment>
<dbReference type="InterPro" id="IPR001810">
    <property type="entry name" value="F-box_dom"/>
</dbReference>
<gene>
    <name evidence="2" type="ORF">B0A55_05416</name>
</gene>
<dbReference type="SUPFAM" id="SSF81383">
    <property type="entry name" value="F-box domain"/>
    <property type="match status" value="1"/>
</dbReference>
<sequence>MLLETLPNEILTHIFTTLPTLDAVLALASTSTHFHRLYYGSQRLAILASVLDTEFGPIDSILQICTHNASQPAHHHRSVPLSDALVEQILPIGRAAKHWEEIYPLKKWKTNYAARRLLTNPERYVLRRAMYRLWLFSRAFHNSLHPRTSRNLPHVLADRAALLHNWSTADLAEMLDVHNILRDVIANNICPSNGKIRQKFNKRYPESSLQHQPMFNIHLNYPPPAPSWCATGEPGWMNSSIISSAKYTHTRLQSSRWHEPGMEGWGDDINHYYVVEDMLKLDPQQLLFLRDRCPLKMQVEGFIRTRVEVGEGGWFVNNGETFSETLWAVVRQRGGEVEGFKAAVGDGEMGVAVV</sequence>
<dbReference type="PROSITE" id="PS50181">
    <property type="entry name" value="FBOX"/>
    <property type="match status" value="1"/>
</dbReference>
<dbReference type="InterPro" id="IPR036047">
    <property type="entry name" value="F-box-like_dom_sf"/>
</dbReference>
<dbReference type="AlphaFoldDB" id="A0A4U0XG11"/>
<protein>
    <recommendedName>
        <fullName evidence="1">F-box domain-containing protein</fullName>
    </recommendedName>
</protein>
<keyword evidence="3" id="KW-1185">Reference proteome</keyword>